<organism evidence="7 9">
    <name type="scientific">Didymodactylos carnosus</name>
    <dbReference type="NCBI Taxonomy" id="1234261"/>
    <lineage>
        <taxon>Eukaryota</taxon>
        <taxon>Metazoa</taxon>
        <taxon>Spiralia</taxon>
        <taxon>Gnathifera</taxon>
        <taxon>Rotifera</taxon>
        <taxon>Eurotatoria</taxon>
        <taxon>Bdelloidea</taxon>
        <taxon>Philodinida</taxon>
        <taxon>Philodinidae</taxon>
        <taxon>Didymodactylos</taxon>
    </lineage>
</organism>
<dbReference type="EMBL" id="CAJNOQ010030340">
    <property type="protein sequence ID" value="CAF1574071.1"/>
    <property type="molecule type" value="Genomic_DNA"/>
</dbReference>
<evidence type="ECO:0000256" key="3">
    <source>
        <dbReference type="ARBA" id="ARBA00022630"/>
    </source>
</evidence>
<name>A0A815YTL0_9BILA</name>
<keyword evidence="4" id="KW-0288">FMN</keyword>
<dbReference type="PANTHER" id="PTHR42747">
    <property type="entry name" value="NITRONATE MONOOXYGENASE-RELATED"/>
    <property type="match status" value="1"/>
</dbReference>
<dbReference type="Proteomes" id="UP000681722">
    <property type="component" value="Unassembled WGS sequence"/>
</dbReference>
<dbReference type="Proteomes" id="UP000663829">
    <property type="component" value="Unassembled WGS sequence"/>
</dbReference>
<dbReference type="GO" id="GO:0018580">
    <property type="term" value="F:nitronate monooxygenase activity"/>
    <property type="evidence" value="ECO:0007669"/>
    <property type="project" value="InterPro"/>
</dbReference>
<dbReference type="CDD" id="cd04730">
    <property type="entry name" value="NPD_like"/>
    <property type="match status" value="1"/>
</dbReference>
<dbReference type="InterPro" id="IPR004136">
    <property type="entry name" value="NMO"/>
</dbReference>
<dbReference type="Gene3D" id="3.20.20.70">
    <property type="entry name" value="Aldolase class I"/>
    <property type="match status" value="1"/>
</dbReference>
<evidence type="ECO:0000256" key="4">
    <source>
        <dbReference type="ARBA" id="ARBA00022643"/>
    </source>
</evidence>
<keyword evidence="6" id="KW-0503">Monooxygenase</keyword>
<dbReference type="PANTHER" id="PTHR42747:SF3">
    <property type="entry name" value="NITRONATE MONOOXYGENASE-RELATED"/>
    <property type="match status" value="1"/>
</dbReference>
<keyword evidence="5" id="KW-0560">Oxidoreductase</keyword>
<dbReference type="SUPFAM" id="SSF51412">
    <property type="entry name" value="Inosine monophosphate dehydrogenase (IMPDH)"/>
    <property type="match status" value="1"/>
</dbReference>
<evidence type="ECO:0000256" key="6">
    <source>
        <dbReference type="ARBA" id="ARBA00023033"/>
    </source>
</evidence>
<dbReference type="EMBL" id="CAJOBC010096203">
    <property type="protein sequence ID" value="CAF4438415.1"/>
    <property type="molecule type" value="Genomic_DNA"/>
</dbReference>
<comment type="cofactor">
    <cofactor evidence="1">
        <name>FMN</name>
        <dbReference type="ChEBI" id="CHEBI:58210"/>
    </cofactor>
</comment>
<proteinExistence type="inferred from homology"/>
<evidence type="ECO:0000256" key="1">
    <source>
        <dbReference type="ARBA" id="ARBA00001917"/>
    </source>
</evidence>
<keyword evidence="9" id="KW-1185">Reference proteome</keyword>
<sequence>MDNVLKSQMLSGVHIKESKLLPKTLFTKLLNIQYPIIQAPMSPLTTPELVANVSNAGGLGSIAAARMNRQQLKAEIDKVRLLTSKPFAINLFIPPSTPDTCTQDDVRAVKEVLNRILTRMNVTSIDMNKLKLINPPVNLYDEQIDVILQERISVLSFTFGYPSSDIISKCKKLRIKLVGTATTPRECLRLTEIGCDAICLQGSEAGGHRGSFLTKDKDTIEQSSIGLASLLSQCAQQSPPVPLIAAGGIMDAHGLISCLVLGASAIQMGTKFLTSDESTLIPSAHKQLLLDPSKIETTVLTRIYTGKPARGIYTQLIDEFKTMDPKHILPWNIQSQLALEISRYAAKHHQLDFMQLWAGQNYSKCEKKPAKQIVEDIIQEANKILNGN</sequence>
<evidence type="ECO:0000313" key="7">
    <source>
        <dbReference type="EMBL" id="CAF1574071.1"/>
    </source>
</evidence>
<dbReference type="AlphaFoldDB" id="A0A815YTL0"/>
<dbReference type="Pfam" id="PF03060">
    <property type="entry name" value="NMO"/>
    <property type="match status" value="1"/>
</dbReference>
<dbReference type="OrthoDB" id="10265891at2759"/>
<comment type="similarity">
    <text evidence="2">Belongs to the nitronate monooxygenase family. NMO class I subfamily.</text>
</comment>
<evidence type="ECO:0008006" key="10">
    <source>
        <dbReference type="Google" id="ProtNLM"/>
    </source>
</evidence>
<accession>A0A815YTL0</accession>
<comment type="caution">
    <text evidence="7">The sequence shown here is derived from an EMBL/GenBank/DDBJ whole genome shotgun (WGS) entry which is preliminary data.</text>
</comment>
<protein>
    <recommendedName>
        <fullName evidence="10">Nitronate monooxygenase domain-containing protein</fullName>
    </recommendedName>
</protein>
<evidence type="ECO:0000256" key="5">
    <source>
        <dbReference type="ARBA" id="ARBA00023002"/>
    </source>
</evidence>
<evidence type="ECO:0000256" key="2">
    <source>
        <dbReference type="ARBA" id="ARBA00009881"/>
    </source>
</evidence>
<evidence type="ECO:0000313" key="8">
    <source>
        <dbReference type="EMBL" id="CAF4438415.1"/>
    </source>
</evidence>
<gene>
    <name evidence="7" type="ORF">GPM918_LOCUS40599</name>
    <name evidence="8" type="ORF">SRO942_LOCUS41560</name>
</gene>
<evidence type="ECO:0000313" key="9">
    <source>
        <dbReference type="Proteomes" id="UP000663829"/>
    </source>
</evidence>
<reference evidence="7" key="1">
    <citation type="submission" date="2021-02" db="EMBL/GenBank/DDBJ databases">
        <authorList>
            <person name="Nowell W R."/>
        </authorList>
    </citation>
    <scope>NUCLEOTIDE SEQUENCE</scope>
</reference>
<dbReference type="InterPro" id="IPR013785">
    <property type="entry name" value="Aldolase_TIM"/>
</dbReference>
<keyword evidence="3" id="KW-0285">Flavoprotein</keyword>